<gene>
    <name evidence="2" type="ORF">PL11_005775</name>
</gene>
<dbReference type="Proteomes" id="UP000030361">
    <property type="component" value="Chromosome"/>
</dbReference>
<feature type="transmembrane region" description="Helical" evidence="1">
    <location>
        <begin position="75"/>
        <end position="91"/>
    </location>
</feature>
<reference evidence="2 3" key="1">
    <citation type="journal article" date="2015" name="Genome Announc.">
        <title>Genome Sequence of Lactobacillus curieae CCTCC M 2011381T, a Novel Producer of Gamma-aminobutyric Acid.</title>
        <authorList>
            <person name="Wang Y."/>
            <person name="Wang Y."/>
            <person name="Lang C."/>
            <person name="Wei D."/>
            <person name="Xu P."/>
            <person name="Xie J."/>
        </authorList>
    </citation>
    <scope>NUCLEOTIDE SEQUENCE [LARGE SCALE GENOMIC DNA]</scope>
    <source>
        <strain evidence="2 3">CCTCC M 2011381</strain>
    </source>
</reference>
<sequence>MNTKYVQMNNLILGLLGLPYIIFSITLDTSIFNKIIIMVAGLILGVGYLLLGILQWNVDPQDASVLHRVLTNSRIYVWIWIIFSIGMDNISRQGMQCKAFVMYSTIGLIAIALLQFKFRDKVEDVVENNSKDLD</sequence>
<dbReference type="KEGG" id="lcu:PL11_005775"/>
<keyword evidence="1" id="KW-1133">Transmembrane helix</keyword>
<feature type="transmembrane region" description="Helical" evidence="1">
    <location>
        <begin position="100"/>
        <end position="118"/>
    </location>
</feature>
<dbReference type="AlphaFoldDB" id="A0A1S6QIP0"/>
<proteinExistence type="predicted"/>
<name>A0A1S6QIP0_9LACO</name>
<evidence type="ECO:0000313" key="3">
    <source>
        <dbReference type="Proteomes" id="UP000030361"/>
    </source>
</evidence>
<evidence type="ECO:0000256" key="1">
    <source>
        <dbReference type="SAM" id="Phobius"/>
    </source>
</evidence>
<organism evidence="2 3">
    <name type="scientific">Lentilactobacillus curieae</name>
    <dbReference type="NCBI Taxonomy" id="1138822"/>
    <lineage>
        <taxon>Bacteria</taxon>
        <taxon>Bacillati</taxon>
        <taxon>Bacillota</taxon>
        <taxon>Bacilli</taxon>
        <taxon>Lactobacillales</taxon>
        <taxon>Lactobacillaceae</taxon>
        <taxon>Lentilactobacillus</taxon>
    </lineage>
</organism>
<evidence type="ECO:0000313" key="2">
    <source>
        <dbReference type="EMBL" id="AQW21476.1"/>
    </source>
</evidence>
<dbReference type="RefSeq" id="WP_035167941.1">
    <property type="nucleotide sequence ID" value="NZ_CP018906.1"/>
</dbReference>
<dbReference type="EMBL" id="CP018906">
    <property type="protein sequence ID" value="AQW21476.1"/>
    <property type="molecule type" value="Genomic_DNA"/>
</dbReference>
<keyword evidence="1" id="KW-0812">Transmembrane</keyword>
<feature type="transmembrane region" description="Helical" evidence="1">
    <location>
        <begin position="6"/>
        <end position="23"/>
    </location>
</feature>
<feature type="transmembrane region" description="Helical" evidence="1">
    <location>
        <begin position="35"/>
        <end position="55"/>
    </location>
</feature>
<accession>A0A1S6QIP0</accession>
<protein>
    <submittedName>
        <fullName evidence="2">Uncharacterized protein</fullName>
    </submittedName>
</protein>
<keyword evidence="3" id="KW-1185">Reference proteome</keyword>
<keyword evidence="1" id="KW-0472">Membrane</keyword>